<protein>
    <submittedName>
        <fullName evidence="1">Uncharacterized protein</fullName>
    </submittedName>
</protein>
<proteinExistence type="predicted"/>
<organism evidence="1 2">
    <name type="scientific">Rhizophagus irregularis</name>
    <dbReference type="NCBI Taxonomy" id="588596"/>
    <lineage>
        <taxon>Eukaryota</taxon>
        <taxon>Fungi</taxon>
        <taxon>Fungi incertae sedis</taxon>
        <taxon>Mucoromycota</taxon>
        <taxon>Glomeromycotina</taxon>
        <taxon>Glomeromycetes</taxon>
        <taxon>Glomerales</taxon>
        <taxon>Glomeraceae</taxon>
        <taxon>Rhizophagus</taxon>
    </lineage>
</organism>
<keyword evidence="2" id="KW-1185">Reference proteome</keyword>
<name>A0A2I1G5D5_9GLOM</name>
<dbReference type="EMBL" id="LLXI01000166">
    <property type="protein sequence ID" value="PKY41781.1"/>
    <property type="molecule type" value="Genomic_DNA"/>
</dbReference>
<evidence type="ECO:0000313" key="2">
    <source>
        <dbReference type="Proteomes" id="UP000234323"/>
    </source>
</evidence>
<dbReference type="AlphaFoldDB" id="A0A2I1G5D5"/>
<evidence type="ECO:0000313" key="1">
    <source>
        <dbReference type="EMBL" id="PKY41781.1"/>
    </source>
</evidence>
<dbReference type="Proteomes" id="UP000234323">
    <property type="component" value="Unassembled WGS sequence"/>
</dbReference>
<reference evidence="1 2" key="1">
    <citation type="submission" date="2015-10" db="EMBL/GenBank/DDBJ databases">
        <title>Genome analyses suggest a sexual origin of heterokaryosis in a supposedly ancient asexual fungus.</title>
        <authorList>
            <person name="Ropars J."/>
            <person name="Sedzielewska K."/>
            <person name="Noel J."/>
            <person name="Charron P."/>
            <person name="Farinelli L."/>
            <person name="Marton T."/>
            <person name="Kruger M."/>
            <person name="Pelin A."/>
            <person name="Brachmann A."/>
            <person name="Corradi N."/>
        </authorList>
    </citation>
    <scope>NUCLEOTIDE SEQUENCE [LARGE SCALE GENOMIC DNA]</scope>
    <source>
        <strain evidence="1 2">A4</strain>
    </source>
</reference>
<accession>A0A2I1G5D5</accession>
<comment type="caution">
    <text evidence="1">The sequence shown here is derived from an EMBL/GenBank/DDBJ whole genome shotgun (WGS) entry which is preliminary data.</text>
</comment>
<sequence>MLQYELSKDSFLEKSSLNREKRSIVLDRVLITDVPGNPQLLIAPDDIHEAAIQYFQNVVSPSRSPYKTLSDLPE</sequence>
<gene>
    <name evidence="1" type="ORF">RhiirA4_455440</name>
</gene>